<evidence type="ECO:0000256" key="12">
    <source>
        <dbReference type="ARBA" id="ARBA00023239"/>
    </source>
</evidence>
<dbReference type="CDD" id="cd04725">
    <property type="entry name" value="OMP_decarboxylase_like"/>
    <property type="match status" value="1"/>
</dbReference>
<feature type="binding site" evidence="15">
    <location>
        <position position="359"/>
    </location>
    <ligand>
        <name>substrate</name>
    </ligand>
</feature>
<dbReference type="GO" id="GO:0006207">
    <property type="term" value="P:'de novo' pyrimidine nucleobase biosynthetic process"/>
    <property type="evidence" value="ECO:0007669"/>
    <property type="project" value="InterPro"/>
</dbReference>
<dbReference type="NCBIfam" id="TIGR01740">
    <property type="entry name" value="pyrF"/>
    <property type="match status" value="1"/>
</dbReference>
<comment type="pathway">
    <text evidence="2">Pyrimidine metabolism; UMP biosynthesis via de novo pathway; UMP from orotate: step 1/2.</text>
</comment>
<dbReference type="SUPFAM" id="SSF51366">
    <property type="entry name" value="Ribulose-phoshate binding barrel"/>
    <property type="match status" value="1"/>
</dbReference>
<dbReference type="EMBL" id="CAKKLH010000039">
    <property type="protein sequence ID" value="CAH0100565.1"/>
    <property type="molecule type" value="Genomic_DNA"/>
</dbReference>
<evidence type="ECO:0000313" key="17">
    <source>
        <dbReference type="EMBL" id="CAH0100565.1"/>
    </source>
</evidence>
<feature type="binding site" evidence="15">
    <location>
        <position position="243"/>
    </location>
    <ligand>
        <name>substrate</name>
    </ligand>
</feature>
<proteinExistence type="inferred from homology"/>
<protein>
    <recommendedName>
        <fullName evidence="7">Uridine 5'-monophosphate synthase</fullName>
        <ecNumber evidence="5">2.4.2.10</ecNumber>
        <ecNumber evidence="6">4.1.1.23</ecNumber>
    </recommendedName>
</protein>
<dbReference type="EC" id="2.4.2.10" evidence="5"/>
<evidence type="ECO:0000256" key="8">
    <source>
        <dbReference type="ARBA" id="ARBA00022676"/>
    </source>
</evidence>
<reference evidence="17" key="1">
    <citation type="submission" date="2021-11" db="EMBL/GenBank/DDBJ databases">
        <authorList>
            <person name="Schell T."/>
        </authorList>
    </citation>
    <scope>NUCLEOTIDE SEQUENCE</scope>
    <source>
        <strain evidence="17">M5</strain>
    </source>
</reference>
<dbReference type="Pfam" id="PF00156">
    <property type="entry name" value="Pribosyltran"/>
    <property type="match status" value="1"/>
</dbReference>
<feature type="active site" description="For OMPdecase activity" evidence="14">
    <location>
        <position position="301"/>
    </location>
</feature>
<evidence type="ECO:0000313" key="18">
    <source>
        <dbReference type="Proteomes" id="UP000789390"/>
    </source>
</evidence>
<dbReference type="SUPFAM" id="SSF53271">
    <property type="entry name" value="PRTase-like"/>
    <property type="match status" value="1"/>
</dbReference>
<dbReference type="PROSITE" id="PS00156">
    <property type="entry name" value="OMPDECASE"/>
    <property type="match status" value="1"/>
</dbReference>
<gene>
    <name evidence="17" type="ORF">DGAL_LOCUS2849</name>
</gene>
<sequence>MDELATKLFDVQAVKFGSFTLKSGQVSPIYFDFRLIISYPAILEKVAGLMWKKCADNGANVDLICGVPYTALPLATLISVTNRVPMLLRRKEVKDYGTKKLIEGDYRPGMNCIIVEDVVTTGSSVLETAVELRKLGILVTHAIVLLDRRQGGKENLAKHGIELSAVLHVEEIMASLEKQSKVDHKVSEEVMDFIRGHQQSIISPNPRLHVSLDERRSSSKHPVASRLFDLMIAKKSNLCVAADFSSFDEVIKLAESIGPKIVVLKIHVDILEDFTLAKMKQLKKVAKSHEFLIMEDRKFADIANTVHQQFHGGVYQISEWADLVTAHPLPGPEMITHMFGDSSSDSRDTCGCVLILEMSTKNALTNPDYAKEGAKWGLMASDVVAGFVAQSPPDSDFSGWIQFTPGVNSASKTGDSKGQQYCSPAEAVLERGADIIIVGRGLINSSDVVATAENYRTEGWAALTQRITNP</sequence>
<dbReference type="NCBIfam" id="TIGR00336">
    <property type="entry name" value="pyrE"/>
    <property type="match status" value="1"/>
</dbReference>
<evidence type="ECO:0000256" key="2">
    <source>
        <dbReference type="ARBA" id="ARBA00004889"/>
    </source>
</evidence>
<keyword evidence="18" id="KW-1185">Reference proteome</keyword>
<feature type="active site" description="For OMPdecase activity" evidence="14">
    <location>
        <position position="298"/>
    </location>
</feature>
<dbReference type="FunFam" id="3.40.50.2020:FF:000025">
    <property type="entry name" value="Uridine monophosphate synthetase"/>
    <property type="match status" value="1"/>
</dbReference>
<evidence type="ECO:0000256" key="11">
    <source>
        <dbReference type="ARBA" id="ARBA00022975"/>
    </source>
</evidence>
<dbReference type="GO" id="GO:0004588">
    <property type="term" value="F:orotate phosphoribosyltransferase activity"/>
    <property type="evidence" value="ECO:0007669"/>
    <property type="project" value="UniProtKB-EC"/>
</dbReference>
<dbReference type="InterPro" id="IPR014732">
    <property type="entry name" value="OMPdecase"/>
</dbReference>
<evidence type="ECO:0000256" key="6">
    <source>
        <dbReference type="ARBA" id="ARBA00012321"/>
    </source>
</evidence>
<dbReference type="PANTHER" id="PTHR19278">
    <property type="entry name" value="OROTATE PHOSPHORIBOSYLTRANSFERASE"/>
    <property type="match status" value="1"/>
</dbReference>
<organism evidence="17 18">
    <name type="scientific">Daphnia galeata</name>
    <dbReference type="NCBI Taxonomy" id="27404"/>
    <lineage>
        <taxon>Eukaryota</taxon>
        <taxon>Metazoa</taxon>
        <taxon>Ecdysozoa</taxon>
        <taxon>Arthropoda</taxon>
        <taxon>Crustacea</taxon>
        <taxon>Branchiopoda</taxon>
        <taxon>Diplostraca</taxon>
        <taxon>Cladocera</taxon>
        <taxon>Anomopoda</taxon>
        <taxon>Daphniidae</taxon>
        <taxon>Daphnia</taxon>
    </lineage>
</organism>
<evidence type="ECO:0000256" key="5">
    <source>
        <dbReference type="ARBA" id="ARBA00011971"/>
    </source>
</evidence>
<dbReference type="EC" id="4.1.1.23" evidence="6"/>
<name>A0A8J2WIK2_9CRUS</name>
<dbReference type="Gene3D" id="3.40.50.2020">
    <property type="match status" value="1"/>
</dbReference>
<evidence type="ECO:0000259" key="16">
    <source>
        <dbReference type="SMART" id="SM00934"/>
    </source>
</evidence>
<feature type="binding site" evidence="15">
    <location>
        <position position="440"/>
    </location>
    <ligand>
        <name>substrate</name>
    </ligand>
</feature>
<evidence type="ECO:0000256" key="1">
    <source>
        <dbReference type="ARBA" id="ARBA00004861"/>
    </source>
</evidence>
<keyword evidence="13" id="KW-0511">Multifunctional enzyme</keyword>
<dbReference type="InterPro" id="IPR029057">
    <property type="entry name" value="PRTase-like"/>
</dbReference>
<dbReference type="UniPathway" id="UPA00070">
    <property type="reaction ID" value="UER00119"/>
</dbReference>
<feature type="binding site" evidence="15">
    <location>
        <position position="265"/>
    </location>
    <ligand>
        <name>substrate</name>
    </ligand>
</feature>
<dbReference type="HAMAP" id="MF_01208">
    <property type="entry name" value="PyrE"/>
    <property type="match status" value="1"/>
</dbReference>
<dbReference type="InterPro" id="IPR000836">
    <property type="entry name" value="PRTase_dom"/>
</dbReference>
<dbReference type="Proteomes" id="UP000789390">
    <property type="component" value="Unassembled WGS sequence"/>
</dbReference>
<keyword evidence="11" id="KW-0665">Pyrimidine biosynthesis</keyword>
<feature type="active site" description="For OMPdecase activity" evidence="14">
    <location>
        <position position="296"/>
    </location>
</feature>
<dbReference type="InterPro" id="IPR013785">
    <property type="entry name" value="Aldolase_TIM"/>
</dbReference>
<dbReference type="OrthoDB" id="10263753at2759"/>
<keyword evidence="9" id="KW-0808">Transferase</keyword>
<evidence type="ECO:0000256" key="10">
    <source>
        <dbReference type="ARBA" id="ARBA00022793"/>
    </source>
</evidence>
<dbReference type="GO" id="GO:0004590">
    <property type="term" value="F:orotidine-5'-phosphate decarboxylase activity"/>
    <property type="evidence" value="ECO:0007669"/>
    <property type="project" value="UniProtKB-EC"/>
</dbReference>
<dbReference type="CDD" id="cd06223">
    <property type="entry name" value="PRTases_typeI"/>
    <property type="match status" value="1"/>
</dbReference>
<evidence type="ECO:0000256" key="7">
    <source>
        <dbReference type="ARBA" id="ARBA00015047"/>
    </source>
</evidence>
<evidence type="ECO:0000256" key="3">
    <source>
        <dbReference type="ARBA" id="ARBA00006221"/>
    </source>
</evidence>
<dbReference type="SMART" id="SM00934">
    <property type="entry name" value="OMPdecase"/>
    <property type="match status" value="1"/>
</dbReference>
<comment type="pathway">
    <text evidence="1">Pyrimidine metabolism; UMP biosynthesis via de novo pathway; UMP from orotate: step 2/2.</text>
</comment>
<comment type="similarity">
    <text evidence="3">In the N-terminal section; belongs to the purine/pyrimidine phosphoribosyltransferase family.</text>
</comment>
<keyword evidence="12" id="KW-0456">Lyase</keyword>
<dbReference type="FunFam" id="3.20.20.70:FF:000114">
    <property type="entry name" value="Decarboxylase,orotidine phosphate"/>
    <property type="match status" value="1"/>
</dbReference>
<evidence type="ECO:0000256" key="15">
    <source>
        <dbReference type="PIRSR" id="PIRSR614732-2"/>
    </source>
</evidence>
<comment type="similarity">
    <text evidence="4">In the C-terminal section; belongs to the OMP decarboxylase family.</text>
</comment>
<evidence type="ECO:0000256" key="9">
    <source>
        <dbReference type="ARBA" id="ARBA00022679"/>
    </source>
</evidence>
<dbReference type="InterPro" id="IPR018089">
    <property type="entry name" value="OMPdecase_AS"/>
</dbReference>
<feature type="binding site" evidence="15">
    <location>
        <position position="439"/>
    </location>
    <ligand>
        <name>substrate</name>
    </ligand>
</feature>
<dbReference type="GO" id="GO:0044205">
    <property type="term" value="P:'de novo' UMP biosynthetic process"/>
    <property type="evidence" value="ECO:0007669"/>
    <property type="project" value="UniProtKB-UniPathway"/>
</dbReference>
<dbReference type="InterPro" id="IPR004467">
    <property type="entry name" value="Or_phspho_trans_dom"/>
</dbReference>
<dbReference type="InterPro" id="IPR001754">
    <property type="entry name" value="OMPdeCOase_dom"/>
</dbReference>
<feature type="binding site" evidence="15">
    <location>
        <position position="419"/>
    </location>
    <ligand>
        <name>substrate</name>
    </ligand>
</feature>
<dbReference type="InterPro" id="IPR011060">
    <property type="entry name" value="RibuloseP-bd_barrel"/>
</dbReference>
<dbReference type="InterPro" id="IPR023031">
    <property type="entry name" value="OPRT"/>
</dbReference>
<comment type="caution">
    <text evidence="17">The sequence shown here is derived from an EMBL/GenBank/DDBJ whole genome shotgun (WGS) entry which is preliminary data.</text>
</comment>
<evidence type="ECO:0000256" key="4">
    <source>
        <dbReference type="ARBA" id="ARBA00009769"/>
    </source>
</evidence>
<dbReference type="Pfam" id="PF00215">
    <property type="entry name" value="OMPdecase"/>
    <property type="match status" value="1"/>
</dbReference>
<dbReference type="Gene3D" id="3.20.20.70">
    <property type="entry name" value="Aldolase class I"/>
    <property type="match status" value="1"/>
</dbReference>
<evidence type="ECO:0000256" key="13">
    <source>
        <dbReference type="ARBA" id="ARBA00023268"/>
    </source>
</evidence>
<dbReference type="AlphaFoldDB" id="A0A8J2WIK2"/>
<keyword evidence="8" id="KW-0328">Glycosyltransferase</keyword>
<evidence type="ECO:0000256" key="14">
    <source>
        <dbReference type="PIRSR" id="PIRSR614732-1"/>
    </source>
</evidence>
<feature type="domain" description="Orotidine 5'-phosphate decarboxylase" evidence="16">
    <location>
        <begin position="237"/>
        <end position="455"/>
    </location>
</feature>
<accession>A0A8J2WIK2</accession>
<dbReference type="PANTHER" id="PTHR19278:SF9">
    <property type="entry name" value="URIDINE 5'-MONOPHOSPHATE SYNTHASE"/>
    <property type="match status" value="1"/>
</dbReference>
<keyword evidence="10" id="KW-0210">Decarboxylase</keyword>